<evidence type="ECO:0000256" key="2">
    <source>
        <dbReference type="ARBA" id="ARBA00022823"/>
    </source>
</evidence>
<dbReference type="GO" id="GO:0005739">
    <property type="term" value="C:mitochondrion"/>
    <property type="evidence" value="ECO:0007669"/>
    <property type="project" value="UniProtKB-SubCell"/>
</dbReference>
<comment type="similarity">
    <text evidence="1 4">Belongs to the GcvH family.</text>
</comment>
<evidence type="ECO:0000256" key="4">
    <source>
        <dbReference type="RuleBase" id="RU364055"/>
    </source>
</evidence>
<dbReference type="PANTHER" id="PTHR11715">
    <property type="entry name" value="GLYCINE CLEAVAGE SYSTEM H PROTEIN"/>
    <property type="match status" value="1"/>
</dbReference>
<comment type="function">
    <text evidence="4">The H protein shuttles the methylamine group of glycine from the P protein to the T protein.</text>
</comment>
<dbReference type="InterPro" id="IPR017453">
    <property type="entry name" value="GCV_H_sub"/>
</dbReference>
<dbReference type="InterPro" id="IPR002930">
    <property type="entry name" value="GCV_H"/>
</dbReference>
<name>A0A6J2JC45_BOMMA</name>
<dbReference type="PROSITE" id="PS50968">
    <property type="entry name" value="BIOTINYL_LIPOYL"/>
    <property type="match status" value="1"/>
</dbReference>
<dbReference type="GO" id="GO:0005960">
    <property type="term" value="C:glycine cleavage complex"/>
    <property type="evidence" value="ECO:0007669"/>
    <property type="project" value="UniProtKB-UniRule"/>
</dbReference>
<dbReference type="NCBIfam" id="TIGR00527">
    <property type="entry name" value="gcvH"/>
    <property type="match status" value="1"/>
</dbReference>
<keyword evidence="6" id="KW-1185">Reference proteome</keyword>
<dbReference type="SMR" id="A0A6J2JC45"/>
<keyword evidence="2 3" id="KW-0450">Lipoyl</keyword>
<keyword evidence="4" id="KW-0496">Mitochondrion</keyword>
<reference evidence="7" key="1">
    <citation type="submission" date="2025-08" db="UniProtKB">
        <authorList>
            <consortium name="RefSeq"/>
        </authorList>
    </citation>
    <scope>IDENTIFICATION</scope>
    <source>
        <tissue evidence="7">Silk gland</tissue>
    </source>
</reference>
<comment type="subcellular location">
    <subcellularLocation>
        <location evidence="4">Mitochondrion</location>
    </subcellularLocation>
</comment>
<accession>A0A6J2JC45</accession>
<evidence type="ECO:0000256" key="3">
    <source>
        <dbReference type="PIRSR" id="PIRSR617453-50"/>
    </source>
</evidence>
<dbReference type="KEGG" id="bman:114240518"/>
<evidence type="ECO:0000313" key="7">
    <source>
        <dbReference type="RefSeq" id="XP_028026888.1"/>
    </source>
</evidence>
<dbReference type="AlphaFoldDB" id="A0A6J2JC45"/>
<dbReference type="Gene3D" id="2.40.50.100">
    <property type="match status" value="1"/>
</dbReference>
<dbReference type="PANTHER" id="PTHR11715:SF3">
    <property type="entry name" value="GLYCINE CLEAVAGE SYSTEM H PROTEIN-RELATED"/>
    <property type="match status" value="1"/>
</dbReference>
<dbReference type="CDD" id="cd06848">
    <property type="entry name" value="GCS_H"/>
    <property type="match status" value="1"/>
</dbReference>
<dbReference type="HAMAP" id="MF_00272">
    <property type="entry name" value="GcvH"/>
    <property type="match status" value="1"/>
</dbReference>
<dbReference type="InterPro" id="IPR011053">
    <property type="entry name" value="Single_hybrid_motif"/>
</dbReference>
<dbReference type="GeneID" id="114240518"/>
<proteinExistence type="inferred from homology"/>
<dbReference type="GO" id="GO:0009249">
    <property type="term" value="P:protein lipoylation"/>
    <property type="evidence" value="ECO:0007669"/>
    <property type="project" value="TreeGrafter"/>
</dbReference>
<protein>
    <recommendedName>
        <fullName evidence="4">Glycine cleavage system H protein</fullName>
    </recommendedName>
</protein>
<organism evidence="6 7">
    <name type="scientific">Bombyx mandarina</name>
    <name type="common">Wild silk moth</name>
    <name type="synonym">Wild silkworm</name>
    <dbReference type="NCBI Taxonomy" id="7092"/>
    <lineage>
        <taxon>Eukaryota</taxon>
        <taxon>Metazoa</taxon>
        <taxon>Ecdysozoa</taxon>
        <taxon>Arthropoda</taxon>
        <taxon>Hexapoda</taxon>
        <taxon>Insecta</taxon>
        <taxon>Pterygota</taxon>
        <taxon>Neoptera</taxon>
        <taxon>Endopterygota</taxon>
        <taxon>Lepidoptera</taxon>
        <taxon>Glossata</taxon>
        <taxon>Ditrysia</taxon>
        <taxon>Bombycoidea</taxon>
        <taxon>Bombycidae</taxon>
        <taxon>Bombycinae</taxon>
        <taxon>Bombyx</taxon>
    </lineage>
</organism>
<dbReference type="GO" id="GO:0019464">
    <property type="term" value="P:glycine decarboxylation via glycine cleavage system"/>
    <property type="evidence" value="ECO:0007669"/>
    <property type="project" value="UniProtKB-UniRule"/>
</dbReference>
<evidence type="ECO:0000259" key="5">
    <source>
        <dbReference type="PROSITE" id="PS50968"/>
    </source>
</evidence>
<evidence type="ECO:0000256" key="1">
    <source>
        <dbReference type="ARBA" id="ARBA00009249"/>
    </source>
</evidence>
<gene>
    <name evidence="7" type="primary">LOC114240518</name>
</gene>
<keyword evidence="4" id="KW-0809">Transit peptide</keyword>
<feature type="modified residue" description="N6-lipoyllysine" evidence="3">
    <location>
        <position position="95"/>
    </location>
</feature>
<dbReference type="Proteomes" id="UP000504629">
    <property type="component" value="Unplaced"/>
</dbReference>
<dbReference type="NCBIfam" id="NF002270">
    <property type="entry name" value="PRK01202.1"/>
    <property type="match status" value="1"/>
</dbReference>
<comment type="cofactor">
    <cofactor evidence="4">
        <name>(R)-lipoate</name>
        <dbReference type="ChEBI" id="CHEBI:83088"/>
    </cofactor>
    <text evidence="4">Binds 1 lipoyl cofactor covalently.</text>
</comment>
<dbReference type="OrthoDB" id="10264154at2759"/>
<dbReference type="InterPro" id="IPR033753">
    <property type="entry name" value="GCV_H/Fam206"/>
</dbReference>
<comment type="subunit">
    <text evidence="4">The glycine cleavage system is composed of four proteins: P, T, L and H.</text>
</comment>
<feature type="domain" description="Lipoyl-binding" evidence="5">
    <location>
        <begin position="54"/>
        <end position="136"/>
    </location>
</feature>
<dbReference type="SUPFAM" id="SSF51230">
    <property type="entry name" value="Single hybrid motif"/>
    <property type="match status" value="1"/>
</dbReference>
<dbReference type="InterPro" id="IPR000089">
    <property type="entry name" value="Biotin_lipoyl"/>
</dbReference>
<dbReference type="Pfam" id="PF01597">
    <property type="entry name" value="GCV_H"/>
    <property type="match status" value="1"/>
</dbReference>
<evidence type="ECO:0000313" key="6">
    <source>
        <dbReference type="Proteomes" id="UP000504629"/>
    </source>
</evidence>
<dbReference type="RefSeq" id="XP_028026888.1">
    <property type="nucleotide sequence ID" value="XM_028171087.1"/>
</dbReference>
<sequence>MLASGAIRAATRFSRSAYSGYNAGCCRHALYYSTENKMRYYTKKHEWVSIDENIGTVGVSHYAQDALGEVVFIQLPDVGQEISAGDESGALESVKAAAEVYSPVSGTVTEKNTALESTPSLVNKSCYGEGWLFRIKLSNRDEVQHLMDQPTYDNYLKESGH</sequence>